<reference evidence="2" key="1">
    <citation type="submission" date="2021-01" db="EMBL/GenBank/DDBJ databases">
        <authorList>
            <consortium name="Genoscope - CEA"/>
            <person name="William W."/>
        </authorList>
    </citation>
    <scope>NUCLEOTIDE SEQUENCE</scope>
</reference>
<keyword evidence="1" id="KW-0812">Transmembrane</keyword>
<dbReference type="Proteomes" id="UP000689195">
    <property type="component" value="Unassembled WGS sequence"/>
</dbReference>
<sequence length="273" mass="31794">MNDQKAYLTLLFPKNSQLSFKMKSLPSKDKIWSSRIKIQNKINNNHVMNDNREKYIAFKVMSNASDLIKSYPFVGLLNPDQILSIKLVAREPIFDKTIRIKIISMNIEKPQELRDQYEIMDQFKLVKDHIKELPIIILQVQDFIQSETISYISLPSDRRIPMYLSHISQLKQSEGSPKSGLINAQVSQKKIRDSLQVSTNFQIEQSIFQLSDQQQTLINDIRELNKQIVLFKAKQNITFDEDKDKDDQVKFTLFQLITLAIISLLIGIYISEK</sequence>
<dbReference type="AlphaFoldDB" id="A0A8S1S3Y4"/>
<dbReference type="EMBL" id="CAJJDO010000003">
    <property type="protein sequence ID" value="CAD8133940.1"/>
    <property type="molecule type" value="Genomic_DNA"/>
</dbReference>
<evidence type="ECO:0000313" key="2">
    <source>
        <dbReference type="EMBL" id="CAD8133940.1"/>
    </source>
</evidence>
<comment type="caution">
    <text evidence="2">The sequence shown here is derived from an EMBL/GenBank/DDBJ whole genome shotgun (WGS) entry which is preliminary data.</text>
</comment>
<gene>
    <name evidence="2" type="ORF">PPENT_87.1.T0030052</name>
</gene>
<keyword evidence="1" id="KW-0472">Membrane</keyword>
<evidence type="ECO:0000256" key="1">
    <source>
        <dbReference type="SAM" id="Phobius"/>
    </source>
</evidence>
<dbReference type="OrthoDB" id="10350992at2759"/>
<accession>A0A8S1S3Y4</accession>
<keyword evidence="3" id="KW-1185">Reference proteome</keyword>
<proteinExistence type="predicted"/>
<evidence type="ECO:0000313" key="3">
    <source>
        <dbReference type="Proteomes" id="UP000689195"/>
    </source>
</evidence>
<organism evidence="2 3">
    <name type="scientific">Paramecium pentaurelia</name>
    <dbReference type="NCBI Taxonomy" id="43138"/>
    <lineage>
        <taxon>Eukaryota</taxon>
        <taxon>Sar</taxon>
        <taxon>Alveolata</taxon>
        <taxon>Ciliophora</taxon>
        <taxon>Intramacronucleata</taxon>
        <taxon>Oligohymenophorea</taxon>
        <taxon>Peniculida</taxon>
        <taxon>Parameciidae</taxon>
        <taxon>Paramecium</taxon>
    </lineage>
</organism>
<keyword evidence="1" id="KW-1133">Transmembrane helix</keyword>
<name>A0A8S1S3Y4_9CILI</name>
<feature type="transmembrane region" description="Helical" evidence="1">
    <location>
        <begin position="251"/>
        <end position="270"/>
    </location>
</feature>
<protein>
    <recommendedName>
        <fullName evidence="4">MSP domain-containing protein</fullName>
    </recommendedName>
</protein>
<evidence type="ECO:0008006" key="4">
    <source>
        <dbReference type="Google" id="ProtNLM"/>
    </source>
</evidence>